<dbReference type="Proteomes" id="UP000796761">
    <property type="component" value="Unassembled WGS sequence"/>
</dbReference>
<organism evidence="2 3">
    <name type="scientific">Zosterops borbonicus</name>
    <dbReference type="NCBI Taxonomy" id="364589"/>
    <lineage>
        <taxon>Eukaryota</taxon>
        <taxon>Metazoa</taxon>
        <taxon>Chordata</taxon>
        <taxon>Craniata</taxon>
        <taxon>Vertebrata</taxon>
        <taxon>Euteleostomi</taxon>
        <taxon>Archelosauria</taxon>
        <taxon>Archosauria</taxon>
        <taxon>Dinosauria</taxon>
        <taxon>Saurischia</taxon>
        <taxon>Theropoda</taxon>
        <taxon>Coelurosauria</taxon>
        <taxon>Aves</taxon>
        <taxon>Neognathae</taxon>
        <taxon>Neoaves</taxon>
        <taxon>Telluraves</taxon>
        <taxon>Australaves</taxon>
        <taxon>Passeriformes</taxon>
        <taxon>Sylvioidea</taxon>
        <taxon>Zosteropidae</taxon>
        <taxon>Zosterops</taxon>
    </lineage>
</organism>
<dbReference type="AlphaFoldDB" id="A0A8K1GEW7"/>
<keyword evidence="3" id="KW-1185">Reference proteome</keyword>
<gene>
    <name evidence="2" type="ORF">HGM15179_010385</name>
</gene>
<evidence type="ECO:0000313" key="2">
    <source>
        <dbReference type="EMBL" id="TRZ16736.1"/>
    </source>
</evidence>
<sequence>MQLLTTHWPMSDPPFPSPDQPLFWGENGTQSKEVIAISIDTPEFAFQSVPLGLRRVCENVIRLYATSTIGQGAVRVHQSYDKAFKS</sequence>
<proteinExistence type="predicted"/>
<dbReference type="EMBL" id="SWJQ01000298">
    <property type="protein sequence ID" value="TRZ16736.1"/>
    <property type="molecule type" value="Genomic_DNA"/>
</dbReference>
<reference evidence="2" key="1">
    <citation type="submission" date="2019-04" db="EMBL/GenBank/DDBJ databases">
        <title>Genome assembly of Zosterops borbonicus 15179.</title>
        <authorList>
            <person name="Leroy T."/>
            <person name="Anselmetti Y."/>
            <person name="Tilak M.-K."/>
            <person name="Nabholz B."/>
        </authorList>
    </citation>
    <scope>NUCLEOTIDE SEQUENCE</scope>
    <source>
        <strain evidence="2">HGM_15179</strain>
        <tissue evidence="2">Muscle</tissue>
    </source>
</reference>
<feature type="region of interest" description="Disordered" evidence="1">
    <location>
        <begin position="1"/>
        <end position="21"/>
    </location>
</feature>
<evidence type="ECO:0000313" key="3">
    <source>
        <dbReference type="Proteomes" id="UP000796761"/>
    </source>
</evidence>
<accession>A0A8K1GEW7</accession>
<protein>
    <submittedName>
        <fullName evidence="2">Uncharacterized protein</fullName>
    </submittedName>
</protein>
<comment type="caution">
    <text evidence="2">The sequence shown here is derived from an EMBL/GenBank/DDBJ whole genome shotgun (WGS) entry which is preliminary data.</text>
</comment>
<name>A0A8K1GEW7_9PASS</name>
<evidence type="ECO:0000256" key="1">
    <source>
        <dbReference type="SAM" id="MobiDB-lite"/>
    </source>
</evidence>